<dbReference type="InterPro" id="IPR036412">
    <property type="entry name" value="HAD-like_sf"/>
</dbReference>
<dbReference type="Pfam" id="PF12710">
    <property type="entry name" value="HAD"/>
    <property type="match status" value="1"/>
</dbReference>
<dbReference type="PANTHER" id="PTHR43344:SF13">
    <property type="entry name" value="PHOSPHATASE RV3661-RELATED"/>
    <property type="match status" value="1"/>
</dbReference>
<dbReference type="GO" id="GO:0046872">
    <property type="term" value="F:metal ion binding"/>
    <property type="evidence" value="ECO:0007669"/>
    <property type="project" value="UniProtKB-KW"/>
</dbReference>
<evidence type="ECO:0000256" key="3">
    <source>
        <dbReference type="ARBA" id="ARBA00022842"/>
    </source>
</evidence>
<keyword evidence="1" id="KW-0479">Metal-binding</keyword>
<evidence type="ECO:0000313" key="5">
    <source>
        <dbReference type="Proteomes" id="UP000054877"/>
    </source>
</evidence>
<evidence type="ECO:0000256" key="2">
    <source>
        <dbReference type="ARBA" id="ARBA00022801"/>
    </source>
</evidence>
<dbReference type="Gene3D" id="3.40.50.1000">
    <property type="entry name" value="HAD superfamily/HAD-like"/>
    <property type="match status" value="1"/>
</dbReference>
<dbReference type="NCBIfam" id="TIGR01490">
    <property type="entry name" value="HAD-SF-IB-hyp1"/>
    <property type="match status" value="1"/>
</dbReference>
<dbReference type="PATRIC" id="fig|452.5.peg.2158"/>
<comment type="caution">
    <text evidence="4">The sequence shown here is derived from an EMBL/GenBank/DDBJ whole genome shotgun (WGS) entry which is preliminary data.</text>
</comment>
<reference evidence="4 5" key="1">
    <citation type="submission" date="2015-11" db="EMBL/GenBank/DDBJ databases">
        <title>Genomic analysis of 38 Legionella species identifies large and diverse effector repertoires.</title>
        <authorList>
            <person name="Burstein D."/>
            <person name="Amaro F."/>
            <person name="Zusman T."/>
            <person name="Lifshitz Z."/>
            <person name="Cohen O."/>
            <person name="Gilbert J.A."/>
            <person name="Pupko T."/>
            <person name="Shuman H.A."/>
            <person name="Segal G."/>
        </authorList>
    </citation>
    <scope>NUCLEOTIDE SEQUENCE [LARGE SCALE GENOMIC DNA]</scope>
    <source>
        <strain evidence="4 5">Mt.St.Helens-9</strain>
    </source>
</reference>
<accession>A0A0W0YZQ5</accession>
<keyword evidence="2 4" id="KW-0378">Hydrolase</keyword>
<evidence type="ECO:0000313" key="4">
    <source>
        <dbReference type="EMBL" id="KTD62111.1"/>
    </source>
</evidence>
<dbReference type="EMBL" id="LNYX01000030">
    <property type="protein sequence ID" value="KTD62111.1"/>
    <property type="molecule type" value="Genomic_DNA"/>
</dbReference>
<dbReference type="InterPro" id="IPR050582">
    <property type="entry name" value="HAD-like_SerB"/>
</dbReference>
<dbReference type="GO" id="GO:0016787">
    <property type="term" value="F:hydrolase activity"/>
    <property type="evidence" value="ECO:0007669"/>
    <property type="project" value="UniProtKB-KW"/>
</dbReference>
<keyword evidence="5" id="KW-1185">Reference proteome</keyword>
<dbReference type="SUPFAM" id="SSF56784">
    <property type="entry name" value="HAD-like"/>
    <property type="match status" value="1"/>
</dbReference>
<protein>
    <submittedName>
        <fullName evidence="4">Phosphoserine phosphatase</fullName>
        <ecNumber evidence="4">3.1.3.3</ecNumber>
    </submittedName>
</protein>
<organism evidence="4 5">
    <name type="scientific">Legionella spiritensis</name>
    <dbReference type="NCBI Taxonomy" id="452"/>
    <lineage>
        <taxon>Bacteria</taxon>
        <taxon>Pseudomonadati</taxon>
        <taxon>Pseudomonadota</taxon>
        <taxon>Gammaproteobacteria</taxon>
        <taxon>Legionellales</taxon>
        <taxon>Legionellaceae</taxon>
        <taxon>Legionella</taxon>
    </lineage>
</organism>
<evidence type="ECO:0000256" key="1">
    <source>
        <dbReference type="ARBA" id="ARBA00022723"/>
    </source>
</evidence>
<sequence>MFVRNESGLKLALFDIDETLLSFNSMRSFISFFFTHYYGDFLGLKKLEDYQLKINGMINSYSREVMNKFYYENYAGIDKSVLDEISKKWFEINVENNEEAFNRSILNLLEKHKRSRFKIVLVSGGFFATVNHLAKHLSIDDYLYVTPTVVGGVLTGEIEGVQTIGSGKSRAVLEYFQNDEIDWGMSYAYGDHISDLPMLSLVGNPVAVGTNPQLLEIAREKKWKTIL</sequence>
<dbReference type="RefSeq" id="WP_058483881.1">
    <property type="nucleotide sequence ID" value="NZ_CAAAII010000007.1"/>
</dbReference>
<name>A0A0W0YZQ5_LEGSP</name>
<dbReference type="OrthoDB" id="9784466at2"/>
<gene>
    <name evidence="4" type="primary">serB</name>
    <name evidence="4" type="ORF">Lspi_1961</name>
</gene>
<dbReference type="Gene3D" id="1.20.1440.100">
    <property type="entry name" value="SG protein - dephosphorylation function"/>
    <property type="match status" value="1"/>
</dbReference>
<dbReference type="InterPro" id="IPR006385">
    <property type="entry name" value="HAD_hydro_SerB1"/>
</dbReference>
<keyword evidence="3" id="KW-0460">Magnesium</keyword>
<dbReference type="InterPro" id="IPR023214">
    <property type="entry name" value="HAD_sf"/>
</dbReference>
<dbReference type="PANTHER" id="PTHR43344">
    <property type="entry name" value="PHOSPHOSERINE PHOSPHATASE"/>
    <property type="match status" value="1"/>
</dbReference>
<dbReference type="Proteomes" id="UP000054877">
    <property type="component" value="Unassembled WGS sequence"/>
</dbReference>
<dbReference type="EC" id="3.1.3.3" evidence="4"/>
<dbReference type="NCBIfam" id="TIGR01488">
    <property type="entry name" value="HAD-SF-IB"/>
    <property type="match status" value="1"/>
</dbReference>
<proteinExistence type="predicted"/>
<dbReference type="STRING" id="452.Lspi_1961"/>
<dbReference type="AlphaFoldDB" id="A0A0W0YZQ5"/>